<reference evidence="2 3" key="1">
    <citation type="submission" date="2018-06" db="EMBL/GenBank/DDBJ databases">
        <authorList>
            <consortium name="Pathogen Informatics"/>
            <person name="Doyle S."/>
        </authorList>
    </citation>
    <scope>NUCLEOTIDE SEQUENCE [LARGE SCALE GENOMIC DNA]</scope>
    <source>
        <strain evidence="2 3">NCTC8297</strain>
    </source>
</reference>
<evidence type="ECO:0000256" key="1">
    <source>
        <dbReference type="SAM" id="MobiDB-lite"/>
    </source>
</evidence>
<name>A0A379T514_SALER</name>
<dbReference type="EMBL" id="UGXG01000002">
    <property type="protein sequence ID" value="SUG45732.1"/>
    <property type="molecule type" value="Genomic_DNA"/>
</dbReference>
<feature type="compositionally biased region" description="Basic and acidic residues" evidence="1">
    <location>
        <begin position="33"/>
        <end position="48"/>
    </location>
</feature>
<feature type="compositionally biased region" description="Basic residues" evidence="1">
    <location>
        <begin position="140"/>
        <end position="151"/>
    </location>
</feature>
<protein>
    <submittedName>
        <fullName evidence="2">Uncharacterized protein</fullName>
    </submittedName>
</protein>
<organism evidence="2 3">
    <name type="scientific">Salmonella enterica subsp. arizonae</name>
    <dbReference type="NCBI Taxonomy" id="59203"/>
    <lineage>
        <taxon>Bacteria</taxon>
        <taxon>Pseudomonadati</taxon>
        <taxon>Pseudomonadota</taxon>
        <taxon>Gammaproteobacteria</taxon>
        <taxon>Enterobacterales</taxon>
        <taxon>Enterobacteriaceae</taxon>
        <taxon>Salmonella</taxon>
    </lineage>
</organism>
<accession>A0A379T514</accession>
<dbReference type="AlphaFoldDB" id="A0A379T514"/>
<proteinExistence type="predicted"/>
<evidence type="ECO:0000313" key="3">
    <source>
        <dbReference type="Proteomes" id="UP000254741"/>
    </source>
</evidence>
<feature type="region of interest" description="Disordered" evidence="1">
    <location>
        <begin position="33"/>
        <end position="87"/>
    </location>
</feature>
<gene>
    <name evidence="2" type="ORF">NCTC8297_00924</name>
</gene>
<evidence type="ECO:0000313" key="2">
    <source>
        <dbReference type="EMBL" id="SUG45732.1"/>
    </source>
</evidence>
<sequence length="178" mass="20636">MMQLKPLQSNDCGCVVDFPLFLPTGMPAPGLPHEPEYLRFHPPDRESPPRSSRPLHPTRIDERSLGSSRTCQVTDDRPDAANGQPRLFHRLTPSDRLNSFAFFYHAGDHFQQPRRNACVNKRQYESVRPAPPRRAQGQKVARRRACPRSKISRFTSPLISPLNKRWRNRYRSSEKKPR</sequence>
<dbReference type="Proteomes" id="UP000254741">
    <property type="component" value="Unassembled WGS sequence"/>
</dbReference>
<feature type="region of interest" description="Disordered" evidence="1">
    <location>
        <begin position="123"/>
        <end position="178"/>
    </location>
</feature>